<dbReference type="EMBL" id="BQNB010010539">
    <property type="protein sequence ID" value="GJS78627.1"/>
    <property type="molecule type" value="Genomic_DNA"/>
</dbReference>
<protein>
    <submittedName>
        <fullName evidence="1">Uncharacterized protein</fullName>
    </submittedName>
</protein>
<gene>
    <name evidence="1" type="ORF">Tco_0728508</name>
</gene>
<proteinExistence type="predicted"/>
<dbReference type="Proteomes" id="UP001151760">
    <property type="component" value="Unassembled WGS sequence"/>
</dbReference>
<keyword evidence="2" id="KW-1185">Reference proteome</keyword>
<evidence type="ECO:0000313" key="2">
    <source>
        <dbReference type="Proteomes" id="UP001151760"/>
    </source>
</evidence>
<comment type="caution">
    <text evidence="1">The sequence shown here is derived from an EMBL/GenBank/DDBJ whole genome shotgun (WGS) entry which is preliminary data.</text>
</comment>
<reference evidence="1" key="1">
    <citation type="journal article" date="2022" name="Int. J. Mol. Sci.">
        <title>Draft Genome of Tanacetum Coccineum: Genomic Comparison of Closely Related Tanacetum-Family Plants.</title>
        <authorList>
            <person name="Yamashiro T."/>
            <person name="Shiraishi A."/>
            <person name="Nakayama K."/>
            <person name="Satake H."/>
        </authorList>
    </citation>
    <scope>NUCLEOTIDE SEQUENCE</scope>
</reference>
<evidence type="ECO:0000313" key="1">
    <source>
        <dbReference type="EMBL" id="GJS78627.1"/>
    </source>
</evidence>
<reference evidence="1" key="2">
    <citation type="submission" date="2022-01" db="EMBL/GenBank/DDBJ databases">
        <authorList>
            <person name="Yamashiro T."/>
            <person name="Shiraishi A."/>
            <person name="Satake H."/>
            <person name="Nakayama K."/>
        </authorList>
    </citation>
    <scope>NUCLEOTIDE SEQUENCE</scope>
</reference>
<name>A0ABQ4YP04_9ASTR</name>
<organism evidence="1 2">
    <name type="scientific">Tanacetum coccineum</name>
    <dbReference type="NCBI Taxonomy" id="301880"/>
    <lineage>
        <taxon>Eukaryota</taxon>
        <taxon>Viridiplantae</taxon>
        <taxon>Streptophyta</taxon>
        <taxon>Embryophyta</taxon>
        <taxon>Tracheophyta</taxon>
        <taxon>Spermatophyta</taxon>
        <taxon>Magnoliopsida</taxon>
        <taxon>eudicotyledons</taxon>
        <taxon>Gunneridae</taxon>
        <taxon>Pentapetalae</taxon>
        <taxon>asterids</taxon>
        <taxon>campanulids</taxon>
        <taxon>Asterales</taxon>
        <taxon>Asteraceae</taxon>
        <taxon>Asteroideae</taxon>
        <taxon>Anthemideae</taxon>
        <taxon>Anthemidinae</taxon>
        <taxon>Tanacetum</taxon>
    </lineage>
</organism>
<sequence length="94" mass="11016">MKRVNTFTPMESDVDRTVPKIAAESTKRVAEEELVHHVSTKDGIDIYMLVKREYPLSRGVLTHMLVAKLLVEQDNEISRELLRKIFIQIERPRR</sequence>
<accession>A0ABQ4YP04</accession>